<comment type="caution">
    <text evidence="4">The sequence shown here is derived from an EMBL/GenBank/DDBJ whole genome shotgun (WGS) entry which is preliminary data.</text>
</comment>
<evidence type="ECO:0000313" key="5">
    <source>
        <dbReference type="Proteomes" id="UP000473531"/>
    </source>
</evidence>
<keyword evidence="2" id="KW-0812">Transmembrane</keyword>
<feature type="region of interest" description="Disordered" evidence="1">
    <location>
        <begin position="201"/>
        <end position="220"/>
    </location>
</feature>
<keyword evidence="2" id="KW-1133">Transmembrane helix</keyword>
<name>A0A6L7GJG5_9SPHN</name>
<evidence type="ECO:0000256" key="1">
    <source>
        <dbReference type="SAM" id="MobiDB-lite"/>
    </source>
</evidence>
<gene>
    <name evidence="4" type="ORF">GRI44_08410</name>
</gene>
<dbReference type="RefSeq" id="WP_160601389.1">
    <property type="nucleotide sequence ID" value="NZ_WTYU01000002.1"/>
</dbReference>
<dbReference type="OrthoDB" id="8014659at2"/>
<proteinExistence type="predicted"/>
<dbReference type="AlphaFoldDB" id="A0A6L7GJG5"/>
<keyword evidence="2" id="KW-0472">Membrane</keyword>
<dbReference type="Pfam" id="PF13400">
    <property type="entry name" value="Tad"/>
    <property type="match status" value="1"/>
</dbReference>
<feature type="transmembrane region" description="Helical" evidence="2">
    <location>
        <begin position="16"/>
        <end position="36"/>
    </location>
</feature>
<evidence type="ECO:0000313" key="4">
    <source>
        <dbReference type="EMBL" id="MXP14771.1"/>
    </source>
</evidence>
<evidence type="ECO:0000256" key="2">
    <source>
        <dbReference type="SAM" id="Phobius"/>
    </source>
</evidence>
<feature type="compositionally biased region" description="Basic and acidic residues" evidence="1">
    <location>
        <begin position="201"/>
        <end position="214"/>
    </location>
</feature>
<organism evidence="4 5">
    <name type="scientific">Allopontixanthobacter confluentis</name>
    <dbReference type="NCBI Taxonomy" id="1849021"/>
    <lineage>
        <taxon>Bacteria</taxon>
        <taxon>Pseudomonadati</taxon>
        <taxon>Pseudomonadota</taxon>
        <taxon>Alphaproteobacteria</taxon>
        <taxon>Sphingomonadales</taxon>
        <taxon>Erythrobacteraceae</taxon>
        <taxon>Allopontixanthobacter</taxon>
    </lineage>
</organism>
<dbReference type="Proteomes" id="UP000473531">
    <property type="component" value="Unassembled WGS sequence"/>
</dbReference>
<feature type="domain" description="Putative Flp pilus-assembly TadG-like N-terminal" evidence="3">
    <location>
        <begin position="15"/>
        <end position="61"/>
    </location>
</feature>
<protein>
    <recommendedName>
        <fullName evidence="3">Putative Flp pilus-assembly TadG-like N-terminal domain-containing protein</fullName>
    </recommendedName>
</protein>
<dbReference type="InterPro" id="IPR028087">
    <property type="entry name" value="Tad_N"/>
</dbReference>
<sequence>MAFSVSTFFRSDESGAISAMYAIAILPLVVMAGVAFDYGRMMGLDTELQNAADQAALAAATQLDGSTDAITNSQIAAANALGNQTRFANDGGGRAIPTSGLSFVYFNGYEDDAPVNETTVPEDAKVVLVNVEDRAVRYALTPVMATFSGGVARSSAMATLQTATCNVPPLMFCVPNTALGTADRSFPRATDIGSGMKLHFKSKDVKDNPNKPQDDTIDETDWAPGNFGFLDLDYYKAGKGQNSTTGLNSDFLGCTGEPPKSNPGFRTPEGSALNSRFDIFPAPTQSCNPATGDFCPSQNTTKNRVLEVQNASCDPLPGNGKNTDFEEPPAGLQPPPSGLSKPGYPQDNCFNNAILPCNVTGDGNWSADTWLNTWHGTSQATILATSDSSGNSWDLNDDGKLSRYEVYEWELADKANRLKPKYLGMVAGNNGQTKHYCAFPQPKNAPPGVPSGGDQKDRRIITVAAVDCTNLNGKNVVDIVRWVDLFLVQPVNTTADDRNFFTEIKGPAAKGGDRDPAFQYYGRRKAVLLR</sequence>
<evidence type="ECO:0000259" key="3">
    <source>
        <dbReference type="Pfam" id="PF13400"/>
    </source>
</evidence>
<dbReference type="EMBL" id="WTYU01000002">
    <property type="protein sequence ID" value="MXP14771.1"/>
    <property type="molecule type" value="Genomic_DNA"/>
</dbReference>
<keyword evidence="5" id="KW-1185">Reference proteome</keyword>
<feature type="region of interest" description="Disordered" evidence="1">
    <location>
        <begin position="311"/>
        <end position="337"/>
    </location>
</feature>
<accession>A0A6L7GJG5</accession>
<reference evidence="4 5" key="1">
    <citation type="submission" date="2019-12" db="EMBL/GenBank/DDBJ databases">
        <title>Genomic-based taxomic classification of the family Erythrobacteraceae.</title>
        <authorList>
            <person name="Xu L."/>
        </authorList>
    </citation>
    <scope>NUCLEOTIDE SEQUENCE [LARGE SCALE GENOMIC DNA]</scope>
    <source>
        <strain evidence="4 5">KCTC 52259</strain>
    </source>
</reference>